<name>A0A0C2D8Q6_9BACT</name>
<feature type="domain" description="HPP transmembrane region" evidence="2">
    <location>
        <begin position="2"/>
        <end position="115"/>
    </location>
</feature>
<dbReference type="AlphaFoldDB" id="A0A0C2D8Q6"/>
<evidence type="ECO:0000259" key="2">
    <source>
        <dbReference type="Pfam" id="PF04982"/>
    </source>
</evidence>
<dbReference type="Pfam" id="PF04982">
    <property type="entry name" value="TM_HPP"/>
    <property type="match status" value="1"/>
</dbReference>
<feature type="transmembrane region" description="Helical" evidence="1">
    <location>
        <begin position="48"/>
        <end position="69"/>
    </location>
</feature>
<dbReference type="Proteomes" id="UP000031599">
    <property type="component" value="Unassembled WGS sequence"/>
</dbReference>
<organism evidence="3 4">
    <name type="scientific">Enhygromyxa salina</name>
    <dbReference type="NCBI Taxonomy" id="215803"/>
    <lineage>
        <taxon>Bacteria</taxon>
        <taxon>Pseudomonadati</taxon>
        <taxon>Myxococcota</taxon>
        <taxon>Polyangia</taxon>
        <taxon>Nannocystales</taxon>
        <taxon>Nannocystaceae</taxon>
        <taxon>Enhygromyxa</taxon>
    </lineage>
</organism>
<feature type="transmembrane region" description="Helical" evidence="1">
    <location>
        <begin position="20"/>
        <end position="41"/>
    </location>
</feature>
<proteinExistence type="predicted"/>
<dbReference type="EMBL" id="JMCC02000039">
    <property type="protein sequence ID" value="KIG16352.1"/>
    <property type="molecule type" value="Genomic_DNA"/>
</dbReference>
<evidence type="ECO:0000256" key="1">
    <source>
        <dbReference type="SAM" id="Phobius"/>
    </source>
</evidence>
<feature type="transmembrane region" description="Helical" evidence="1">
    <location>
        <begin position="89"/>
        <end position="115"/>
    </location>
</feature>
<sequence>MTAYLLAKDPKAAVNSPRNIVIGHVIGVAAGLGSAGAFGVLGEPSALTGTFVLGHALGSALAIVLTVSLTEGLRCPHPPAAATTLVASLGLLSLQGGVLAFMAGVAVLAGCSFALRRSRPSASPPKK</sequence>
<evidence type="ECO:0000313" key="4">
    <source>
        <dbReference type="Proteomes" id="UP000031599"/>
    </source>
</evidence>
<comment type="caution">
    <text evidence="3">The sequence shown here is derived from an EMBL/GenBank/DDBJ whole genome shotgun (WGS) entry which is preliminary data.</text>
</comment>
<keyword evidence="1" id="KW-0812">Transmembrane</keyword>
<gene>
    <name evidence="3" type="ORF">DB30_04519</name>
</gene>
<protein>
    <recommendedName>
        <fullName evidence="2">HPP transmembrane region domain-containing protein</fullName>
    </recommendedName>
</protein>
<keyword evidence="1" id="KW-1133">Transmembrane helix</keyword>
<evidence type="ECO:0000313" key="3">
    <source>
        <dbReference type="EMBL" id="KIG16352.1"/>
    </source>
</evidence>
<reference evidence="3 4" key="1">
    <citation type="submission" date="2014-12" db="EMBL/GenBank/DDBJ databases">
        <title>Genome assembly of Enhygromyxa salina DSM 15201.</title>
        <authorList>
            <person name="Sharma G."/>
            <person name="Subramanian S."/>
        </authorList>
    </citation>
    <scope>NUCLEOTIDE SEQUENCE [LARGE SCALE GENOMIC DNA]</scope>
    <source>
        <strain evidence="3 4">DSM 15201</strain>
    </source>
</reference>
<accession>A0A0C2D8Q6</accession>
<dbReference type="InterPro" id="IPR058581">
    <property type="entry name" value="TM_HPP"/>
</dbReference>
<keyword evidence="1" id="KW-0472">Membrane</keyword>